<dbReference type="Gene3D" id="3.40.50.1000">
    <property type="entry name" value="HAD superfamily/HAD-like"/>
    <property type="match status" value="1"/>
</dbReference>
<dbReference type="EMBL" id="VLLF01000005">
    <property type="protein sequence ID" value="TWI87246.1"/>
    <property type="molecule type" value="Genomic_DNA"/>
</dbReference>
<evidence type="ECO:0000313" key="5">
    <source>
        <dbReference type="EMBL" id="TWI87246.1"/>
    </source>
</evidence>
<dbReference type="RefSeq" id="WP_145343672.1">
    <property type="nucleotide sequence ID" value="NZ_SMLY01000082.1"/>
</dbReference>
<dbReference type="InterPro" id="IPR023198">
    <property type="entry name" value="PGP-like_dom2"/>
</dbReference>
<reference evidence="5 6" key="1">
    <citation type="submission" date="2019-07" db="EMBL/GenBank/DDBJ databases">
        <title>Genomic Encyclopedia of Archaeal and Bacterial Type Strains, Phase II (KMG-II): from individual species to whole genera.</title>
        <authorList>
            <person name="Goeker M."/>
        </authorList>
    </citation>
    <scope>NUCLEOTIDE SEQUENCE [LARGE SCALE GENOMIC DNA]</scope>
    <source>
        <strain evidence="5 6">ATCC BAA-252</strain>
    </source>
</reference>
<keyword evidence="6" id="KW-1185">Reference proteome</keyword>
<name>A0A562T2Z8_9HYPH</name>
<dbReference type="InterPro" id="IPR050155">
    <property type="entry name" value="HAD-like_hydrolase_sf"/>
</dbReference>
<organism evidence="5 6">
    <name type="scientific">Roseibium hamelinense</name>
    <dbReference type="NCBI Taxonomy" id="150831"/>
    <lineage>
        <taxon>Bacteria</taxon>
        <taxon>Pseudomonadati</taxon>
        <taxon>Pseudomonadota</taxon>
        <taxon>Alphaproteobacteria</taxon>
        <taxon>Hyphomicrobiales</taxon>
        <taxon>Stappiaceae</taxon>
        <taxon>Roseibium</taxon>
    </lineage>
</organism>
<gene>
    <name evidence="5" type="ORF">JM93_02486</name>
</gene>
<evidence type="ECO:0000256" key="4">
    <source>
        <dbReference type="ARBA" id="ARBA00013078"/>
    </source>
</evidence>
<comment type="similarity">
    <text evidence="3">Belongs to the HAD-like hydrolase superfamily. CbbY/CbbZ/Gph/YieH family.</text>
</comment>
<evidence type="ECO:0000313" key="6">
    <source>
        <dbReference type="Proteomes" id="UP000320593"/>
    </source>
</evidence>
<dbReference type="OrthoDB" id="9793014at2"/>
<dbReference type="PANTHER" id="PTHR43434">
    <property type="entry name" value="PHOSPHOGLYCOLATE PHOSPHATASE"/>
    <property type="match status" value="1"/>
</dbReference>
<comment type="caution">
    <text evidence="5">The sequence shown here is derived from an EMBL/GenBank/DDBJ whole genome shotgun (WGS) entry which is preliminary data.</text>
</comment>
<comment type="pathway">
    <text evidence="2">Organic acid metabolism; glycolate biosynthesis; glycolate from 2-phosphoglycolate: step 1/1.</text>
</comment>
<evidence type="ECO:0000256" key="2">
    <source>
        <dbReference type="ARBA" id="ARBA00004818"/>
    </source>
</evidence>
<accession>A0A562T2Z8</accession>
<dbReference type="GO" id="GO:0005829">
    <property type="term" value="C:cytosol"/>
    <property type="evidence" value="ECO:0007669"/>
    <property type="project" value="TreeGrafter"/>
</dbReference>
<comment type="catalytic activity">
    <reaction evidence="1">
        <text>2-phosphoglycolate + H2O = glycolate + phosphate</text>
        <dbReference type="Rhea" id="RHEA:14369"/>
        <dbReference type="ChEBI" id="CHEBI:15377"/>
        <dbReference type="ChEBI" id="CHEBI:29805"/>
        <dbReference type="ChEBI" id="CHEBI:43474"/>
        <dbReference type="ChEBI" id="CHEBI:58033"/>
        <dbReference type="EC" id="3.1.3.18"/>
    </reaction>
</comment>
<dbReference type="Gene3D" id="1.10.150.240">
    <property type="entry name" value="Putative phosphatase, domain 2"/>
    <property type="match status" value="1"/>
</dbReference>
<dbReference type="EC" id="3.1.3.18" evidence="4"/>
<evidence type="ECO:0000256" key="1">
    <source>
        <dbReference type="ARBA" id="ARBA00000830"/>
    </source>
</evidence>
<dbReference type="InterPro" id="IPR023214">
    <property type="entry name" value="HAD_sf"/>
</dbReference>
<protein>
    <recommendedName>
        <fullName evidence="4">phosphoglycolate phosphatase</fullName>
        <ecNumber evidence="4">3.1.3.18</ecNumber>
    </recommendedName>
</protein>
<dbReference type="PANTHER" id="PTHR43434:SF1">
    <property type="entry name" value="PHOSPHOGLYCOLATE PHOSPHATASE"/>
    <property type="match status" value="1"/>
</dbReference>
<dbReference type="InterPro" id="IPR041492">
    <property type="entry name" value="HAD_2"/>
</dbReference>
<dbReference type="AlphaFoldDB" id="A0A562T2Z8"/>
<sequence length="226" mass="25513">MKLRLLEYDHIVFDWNGTVVDDLGLAVQSLNRVREDVNLGAVDADTYRRHFRFPIAEFYASIGFDFRKRSFVELVTAYLYHFDNQVADCEICAGFHDLADALRQHNVPISVLSASHQKTLERIAQRKQLAPLVTHLYGLDDEAAMGKLDRARDLDRLIGQSGASSVLMIGDTDHDYDVALDRGWDFVAVASGHQHRDRLEELGTPVVDQLGELMDFAPLQSRSVVV</sequence>
<proteinExistence type="inferred from homology"/>
<dbReference type="Pfam" id="PF13419">
    <property type="entry name" value="HAD_2"/>
    <property type="match status" value="1"/>
</dbReference>
<dbReference type="Proteomes" id="UP000320593">
    <property type="component" value="Unassembled WGS sequence"/>
</dbReference>
<dbReference type="GO" id="GO:0006281">
    <property type="term" value="P:DNA repair"/>
    <property type="evidence" value="ECO:0007669"/>
    <property type="project" value="TreeGrafter"/>
</dbReference>
<dbReference type="InterPro" id="IPR036412">
    <property type="entry name" value="HAD-like_sf"/>
</dbReference>
<dbReference type="GO" id="GO:0008967">
    <property type="term" value="F:phosphoglycolate phosphatase activity"/>
    <property type="evidence" value="ECO:0007669"/>
    <property type="project" value="UniProtKB-EC"/>
</dbReference>
<evidence type="ECO:0000256" key="3">
    <source>
        <dbReference type="ARBA" id="ARBA00006171"/>
    </source>
</evidence>
<dbReference type="SUPFAM" id="SSF56784">
    <property type="entry name" value="HAD-like"/>
    <property type="match status" value="1"/>
</dbReference>